<keyword evidence="1" id="KW-0813">Transport</keyword>
<dbReference type="Proteomes" id="UP000196036">
    <property type="component" value="Unassembled WGS sequence"/>
</dbReference>
<dbReference type="InterPro" id="IPR012910">
    <property type="entry name" value="Plug_dom"/>
</dbReference>
<reference evidence="5" key="1">
    <citation type="submission" date="2017-04" db="EMBL/GenBank/DDBJ databases">
        <title>Function of individual gut microbiota members based on whole genome sequencing of pure cultures obtained from chicken caecum.</title>
        <authorList>
            <person name="Medvecky M."/>
            <person name="Cejkova D."/>
            <person name="Polansky O."/>
            <person name="Karasova D."/>
            <person name="Kubasova T."/>
            <person name="Cizek A."/>
            <person name="Rychlik I."/>
        </authorList>
    </citation>
    <scope>NUCLEOTIDE SEQUENCE [LARGE SCALE GENOMIC DNA]</scope>
    <source>
        <strain evidence="5">An109</strain>
    </source>
</reference>
<dbReference type="GO" id="GO:0009279">
    <property type="term" value="C:cell outer membrane"/>
    <property type="evidence" value="ECO:0007669"/>
    <property type="project" value="UniProtKB-SubCell"/>
</dbReference>
<keyword evidence="1" id="KW-0998">Cell outer membrane</keyword>
<evidence type="ECO:0000259" key="3">
    <source>
        <dbReference type="Pfam" id="PF07715"/>
    </source>
</evidence>
<dbReference type="Pfam" id="PF07715">
    <property type="entry name" value="Plug"/>
    <property type="match status" value="1"/>
</dbReference>
<gene>
    <name evidence="4" type="ORF">B5E52_06205</name>
</gene>
<dbReference type="RefSeq" id="WP_087317842.1">
    <property type="nucleotide sequence ID" value="NZ_JAHOJA010000021.1"/>
</dbReference>
<feature type="domain" description="TonB-dependent receptor plug" evidence="3">
    <location>
        <begin position="120"/>
        <end position="226"/>
    </location>
</feature>
<dbReference type="SUPFAM" id="SSF49464">
    <property type="entry name" value="Carboxypeptidase regulatory domain-like"/>
    <property type="match status" value="1"/>
</dbReference>
<organism evidence="4 5">
    <name type="scientific">Bacteroides xylanisolvens</name>
    <dbReference type="NCBI Taxonomy" id="371601"/>
    <lineage>
        <taxon>Bacteria</taxon>
        <taxon>Pseudomonadati</taxon>
        <taxon>Bacteroidota</taxon>
        <taxon>Bacteroidia</taxon>
        <taxon>Bacteroidales</taxon>
        <taxon>Bacteroidaceae</taxon>
        <taxon>Bacteroides</taxon>
    </lineage>
</organism>
<dbReference type="InterPro" id="IPR023997">
    <property type="entry name" value="TonB-dep_OMP_SusC/RagA_CS"/>
</dbReference>
<dbReference type="InterPro" id="IPR037066">
    <property type="entry name" value="Plug_dom_sf"/>
</dbReference>
<evidence type="ECO:0000256" key="1">
    <source>
        <dbReference type="PROSITE-ProRule" id="PRU01360"/>
    </source>
</evidence>
<feature type="signal peptide" evidence="2">
    <location>
        <begin position="1"/>
        <end position="26"/>
    </location>
</feature>
<accession>A0A1Y4VRL2</accession>
<dbReference type="AlphaFoldDB" id="A0A1Y4VRL2"/>
<comment type="similarity">
    <text evidence="1">Belongs to the TonB-dependent receptor family.</text>
</comment>
<keyword evidence="1" id="KW-0472">Membrane</keyword>
<evidence type="ECO:0000313" key="5">
    <source>
        <dbReference type="Proteomes" id="UP000196036"/>
    </source>
</evidence>
<dbReference type="Pfam" id="PF13715">
    <property type="entry name" value="CarbopepD_reg_2"/>
    <property type="match status" value="1"/>
</dbReference>
<proteinExistence type="inferred from homology"/>
<dbReference type="NCBIfam" id="TIGR04056">
    <property type="entry name" value="OMP_RagA_SusC"/>
    <property type="match status" value="1"/>
</dbReference>
<comment type="caution">
    <text evidence="4">The sequence shown here is derived from an EMBL/GenBank/DDBJ whole genome shotgun (WGS) entry which is preliminary data.</text>
</comment>
<dbReference type="FunFam" id="2.170.130.10:FF:000003">
    <property type="entry name" value="SusC/RagA family TonB-linked outer membrane protein"/>
    <property type="match status" value="1"/>
</dbReference>
<dbReference type="InterPro" id="IPR039426">
    <property type="entry name" value="TonB-dep_rcpt-like"/>
</dbReference>
<dbReference type="EMBL" id="NFLW01000008">
    <property type="protein sequence ID" value="OUQ71876.1"/>
    <property type="molecule type" value="Genomic_DNA"/>
</dbReference>
<keyword evidence="1" id="KW-1134">Transmembrane beta strand</keyword>
<dbReference type="Gene3D" id="2.170.130.10">
    <property type="entry name" value="TonB-dependent receptor, plug domain"/>
    <property type="match status" value="1"/>
</dbReference>
<evidence type="ECO:0000313" key="4">
    <source>
        <dbReference type="EMBL" id="OUQ71876.1"/>
    </source>
</evidence>
<dbReference type="NCBIfam" id="TIGR04057">
    <property type="entry name" value="SusC_RagA_signa"/>
    <property type="match status" value="1"/>
</dbReference>
<dbReference type="SUPFAM" id="SSF56935">
    <property type="entry name" value="Porins"/>
    <property type="match status" value="1"/>
</dbReference>
<evidence type="ECO:0000256" key="2">
    <source>
        <dbReference type="SAM" id="SignalP"/>
    </source>
</evidence>
<dbReference type="InterPro" id="IPR023996">
    <property type="entry name" value="TonB-dep_OMP_SusC/RagA"/>
</dbReference>
<name>A0A1Y4VRL2_9BACE</name>
<comment type="subcellular location">
    <subcellularLocation>
        <location evidence="1">Cell outer membrane</location>
        <topology evidence="1">Multi-pass membrane protein</topology>
    </subcellularLocation>
</comment>
<feature type="chain" id="PRO_5011966380" evidence="2">
    <location>
        <begin position="27"/>
        <end position="1053"/>
    </location>
</feature>
<sequence length="1053" mass="118946">MNNIKFKRCLWLVIIFLLCQSGYAQQAITVRAKVVDSSDNRPLIGATVSVRGTSQGVITDLDGFFQLKVLPHHKLVISYVGYRKLIIDAKEAKKAGTIVLSSDSEELDEIIVVGYGIQKKASTVASISTTKGDDLLQGGSLNSVSEALQGKLNGVVAINSSGMPGENSASIFIRGKASWNGTSPLVLVDGIERNMNDVDFNEIESISVLKDASATAVYGVRGANGVILLTTKRGSKQKAKITFTANLGFKQMTTKLDWADYITSMKTYNEALANDNNWDKQIPTSTIQAWEQAYATGNYGPYNDAFPEVDWFDEITKDFGFSQNYNVNVQGGMEKMDYFISLGYQYDGGNYNIDKQADFDPRYYYRRYNWRANFDFKLTNTTTFSANVAGNMGYRNKPSGGTNFAKTFQAPNNTFPIKYSDGYWGDISESGYNLIANMNTKGQNMLKKFQGWYDFILKQDLSFVTKGLSAKARVSYNQFMSTESKIIVGLVQGINGAFAEKNSSIRYYREYDYANPIYNEDGSISYPLKQNKQFPSEYQDDERYPVNSNYDALNDVGRRLYYEFALEYNRQFGAHKISALALMNRQIIENKGKENVMQFPSYTEDWVGRVTYNWKERYLGEVNMAYTGSEKFAPGHRFGFFPSFSLGWRISEEPFIKKKFGSVLTNMKVRYSYGQVGSDAGAPRFNYIQIYNQANNVQFGDSQNVGFGPTFKEGTMADPLSTWEVATKQNLGLELSLWNKLSMSIDLFNERRTGILMAPRTTLAWYGIGLPSLNMGETKNHGFELDLGWHDKIGKNWRYSMNYSLSMNENRIVFRDDPSDLESHLKEAGKPIDWQARFLAVGNYETIDDVFNHAQTAIGQASPQKVIPGDLVYIDYNGDGILNINDKAAVSQMNYPQTTMSLNLGLEYKGWGLNAMIYAPLGVYKLQFDQYLWDFPESNIKAQPDVLNHWTPEKANTNKVMRPALHLDRGHNSVQSTYSYANHSYVRLKHLELSYKFPKKLLKPLSITACQFYIKGNNLLTFSNVDNRVDPETGGADTYPIVRTYTVGTRITF</sequence>
<protein>
    <submittedName>
        <fullName evidence="4">SusC/RagA family protein</fullName>
    </submittedName>
</protein>
<dbReference type="Gene3D" id="2.60.40.1120">
    <property type="entry name" value="Carboxypeptidase-like, regulatory domain"/>
    <property type="match status" value="1"/>
</dbReference>
<dbReference type="PROSITE" id="PS52016">
    <property type="entry name" value="TONB_DEPENDENT_REC_3"/>
    <property type="match status" value="1"/>
</dbReference>
<dbReference type="InterPro" id="IPR008969">
    <property type="entry name" value="CarboxyPept-like_regulatory"/>
</dbReference>
<keyword evidence="2" id="KW-0732">Signal</keyword>
<keyword evidence="1" id="KW-0812">Transmembrane</keyword>